<name>A0AAE3NQ07_9RHOB</name>
<protein>
    <submittedName>
        <fullName evidence="2">AsmA-like C-terminal region-containing protein</fullName>
    </submittedName>
</protein>
<evidence type="ECO:0000256" key="1">
    <source>
        <dbReference type="SAM" id="Phobius"/>
    </source>
</evidence>
<reference evidence="2" key="1">
    <citation type="submission" date="2023-03" db="EMBL/GenBank/DDBJ databases">
        <title>Multiphase analysis and comparison of six strains from genera Psychromarinibacter, Lutimaribacter, and Maritimibacter, including a novel species: Psychromarinibacter sediminicola sp. nov.</title>
        <authorList>
            <person name="Wang Y.-H."/>
            <person name="Ye M.-Q."/>
            <person name="Du Z.-J."/>
        </authorList>
    </citation>
    <scope>NUCLEOTIDE SEQUENCE</scope>
    <source>
        <strain evidence="2">C21-152</strain>
    </source>
</reference>
<feature type="transmembrane region" description="Helical" evidence="1">
    <location>
        <begin position="24"/>
        <end position="46"/>
    </location>
</feature>
<proteinExistence type="predicted"/>
<gene>
    <name evidence="2" type="ORF">P1J78_11750</name>
</gene>
<keyword evidence="1" id="KW-0472">Membrane</keyword>
<dbReference type="AlphaFoldDB" id="A0AAE3NQ07"/>
<keyword evidence="1" id="KW-1133">Transmembrane helix</keyword>
<keyword evidence="3" id="KW-1185">Reference proteome</keyword>
<dbReference type="Proteomes" id="UP001220964">
    <property type="component" value="Unassembled WGS sequence"/>
</dbReference>
<organism evidence="2 3">
    <name type="scientific">Psychromarinibacter sediminicola</name>
    <dbReference type="NCBI Taxonomy" id="3033385"/>
    <lineage>
        <taxon>Bacteria</taxon>
        <taxon>Pseudomonadati</taxon>
        <taxon>Pseudomonadota</taxon>
        <taxon>Alphaproteobacteria</taxon>
        <taxon>Rhodobacterales</taxon>
        <taxon>Paracoccaceae</taxon>
        <taxon>Psychromarinibacter</taxon>
    </lineage>
</organism>
<sequence>MNDTSQTTTAPVPARRGRPRRRRAGLLVLLSVAVLFVFSGLGFLALTGAPVEAPDWVTTEVEKRLNRGLGGGRVTVGGIEVAVDGAMVPRLRLRNVGIIDSRGAEVARLNEVSARLTAPALLQGAVQMRSLRVRGAQITVRRLSDGTFDLSLGNGIGASGTLAGVLDRIEQTFATAPLSGLERIEAAQLTITLEDARSGRLWQVTEGRIVLLNGPNSIRLTVTADVFNGTEDLATTVLEFETDKGSPQASLSAVFENAAAADIAAQSPALSFLEVLDAPISGSLAAEIAPDGDVGGLEGALEVGGGVLQPTPESKPIRIDGAEARVAYDAARQRLRFEELSLATAAAKGRASGQAFLKDFAGRWPQTMVTQFRLSAVEVKPEGMFAEPMTFAEGAVDFRLQLNPFTVEIGQLSLVDEDRRFRGAGEISADDRGWNASLDLALNLVPLDRLLALWPVNVAEGAREWMATNVSTGHLKDLTGAFRMDRETPKGMLSLSFSFGEATVKAMKTLPPITGAAGYASLTGETFTAVVEQGEIAAPQGGAVDVAGSYMRVRDVTVKPGRAEITVKTDSTITAALSLMDLPPFEILKKAKIDADVAEGRARLSGDVRLALVKQLDIEEIEYDAAGTLTELRSERLVEGRVVSAERLELRANPTGIAISGKGRLGKVPANVVWSQQFGPEHAGQSVVEGTIALGQAFLDEFNIGLPPGSVTGEGVGSIRVDLDRGAPPAFRLVSDLNRLGLRLPALNWSKPVNRTGRLEVAGTMGAAPTIDRIEIEAPGLSASGVIGLTDSGSMARADFDRVRVGGWLDGPVTLIGRGGAAPQVRVTGGTVDLREASFGPGAGNGGGGGPLSLQLDRLIVSEGIAFTDFAGEFETRGGFQGNFTARVNGRTPVRGTVVNTATGSAVRLRSDNAGRAMEAAGVLKNARGGSLELTLVPTGREGIYDGWLRVRNTRIVRAPAITELLSAISIVGLIDQMNSGGITMSEVDARFQLSPERLTLLQSSGVGPSLGISLDGVYNLTSGEMNMQGVVSPVYFLNAVGQVFSRRGEGLFGFSFRIRGQADNPSVSVNPLSILTPGMFRNIFRSPPPTPTQ</sequence>
<dbReference type="RefSeq" id="WP_275567548.1">
    <property type="nucleotide sequence ID" value="NZ_JARGYC010000027.1"/>
</dbReference>
<keyword evidence="1" id="KW-0812">Transmembrane</keyword>
<evidence type="ECO:0000313" key="3">
    <source>
        <dbReference type="Proteomes" id="UP001220964"/>
    </source>
</evidence>
<accession>A0AAE3NQ07</accession>
<dbReference type="EMBL" id="JARGYC010000027">
    <property type="protein sequence ID" value="MDF0601408.1"/>
    <property type="molecule type" value="Genomic_DNA"/>
</dbReference>
<comment type="caution">
    <text evidence="2">The sequence shown here is derived from an EMBL/GenBank/DDBJ whole genome shotgun (WGS) entry which is preliminary data.</text>
</comment>
<evidence type="ECO:0000313" key="2">
    <source>
        <dbReference type="EMBL" id="MDF0601408.1"/>
    </source>
</evidence>